<dbReference type="Proteomes" id="UP000325008">
    <property type="component" value="Unassembled WGS sequence"/>
</dbReference>
<name>A0A5C3FV86_PSEA2</name>
<accession>A0A5C3FV86</accession>
<feature type="region of interest" description="Disordered" evidence="1">
    <location>
        <begin position="1"/>
        <end position="49"/>
    </location>
</feature>
<comment type="caution">
    <text evidence="2">The sequence shown here is derived from an EMBL/GenBank/DDBJ whole genome shotgun (WGS) entry which is preliminary data.</text>
</comment>
<evidence type="ECO:0000313" key="3">
    <source>
        <dbReference type="Proteomes" id="UP000325008"/>
    </source>
</evidence>
<evidence type="ECO:0000256" key="1">
    <source>
        <dbReference type="SAM" id="MobiDB-lite"/>
    </source>
</evidence>
<evidence type="ECO:0000313" key="2">
    <source>
        <dbReference type="EMBL" id="SPO47239.1"/>
    </source>
</evidence>
<proteinExistence type="predicted"/>
<protein>
    <submittedName>
        <fullName evidence="2">Uncharacterized protein</fullName>
    </submittedName>
</protein>
<sequence length="80" mass="8718">MSISGSVAQTRRRRPGHCRSEDGAAADDDDATRDDGASNDDYASYDGVNLGFLPRGTAPTIVRMSSRTFKQQCQYRDDGT</sequence>
<dbReference type="AlphaFoldDB" id="A0A5C3FV86"/>
<organism evidence="2 3">
    <name type="scientific">Pseudozyma antarctica</name>
    <name type="common">Yeast</name>
    <name type="synonym">Candida antarctica</name>
    <dbReference type="NCBI Taxonomy" id="84753"/>
    <lineage>
        <taxon>Eukaryota</taxon>
        <taxon>Fungi</taxon>
        <taxon>Dikarya</taxon>
        <taxon>Basidiomycota</taxon>
        <taxon>Ustilaginomycotina</taxon>
        <taxon>Ustilaginomycetes</taxon>
        <taxon>Ustilaginales</taxon>
        <taxon>Ustilaginaceae</taxon>
        <taxon>Moesziomyces</taxon>
    </lineage>
</organism>
<gene>
    <name evidence="2" type="ORF">PSANT_04927</name>
</gene>
<reference evidence="2" key="1">
    <citation type="submission" date="2018-03" db="EMBL/GenBank/DDBJ databases">
        <authorList>
            <person name="Guldener U."/>
        </authorList>
    </citation>
    <scope>NUCLEOTIDE SEQUENCE [LARGE SCALE GENOMIC DNA]</scope>
    <source>
        <strain evidence="2">ATCC34888</strain>
    </source>
</reference>
<keyword evidence="3" id="KW-1185">Reference proteome</keyword>
<dbReference type="EMBL" id="OOIQ01000013">
    <property type="protein sequence ID" value="SPO47239.1"/>
    <property type="molecule type" value="Genomic_DNA"/>
</dbReference>